<dbReference type="RefSeq" id="WP_183948734.1">
    <property type="nucleotide sequence ID" value="NZ_JACHHX010000014.1"/>
</dbReference>
<keyword evidence="4" id="KW-1185">Reference proteome</keyword>
<feature type="chain" id="PRO_5030777246" description="SnoaL-like domain-containing protein" evidence="1">
    <location>
        <begin position="20"/>
        <end position="161"/>
    </location>
</feature>
<evidence type="ECO:0000313" key="4">
    <source>
        <dbReference type="Proteomes" id="UP000519004"/>
    </source>
</evidence>
<keyword evidence="1" id="KW-0732">Signal</keyword>
<dbReference type="Proteomes" id="UP000519004">
    <property type="component" value="Unassembled WGS sequence"/>
</dbReference>
<feature type="domain" description="SnoaL-like" evidence="2">
    <location>
        <begin position="38"/>
        <end position="152"/>
    </location>
</feature>
<comment type="caution">
    <text evidence="3">The sequence shown here is derived from an EMBL/GenBank/DDBJ whole genome shotgun (WGS) entry which is preliminary data.</text>
</comment>
<evidence type="ECO:0000259" key="2">
    <source>
        <dbReference type="Pfam" id="PF13474"/>
    </source>
</evidence>
<reference evidence="3 4" key="1">
    <citation type="submission" date="2020-08" db="EMBL/GenBank/DDBJ databases">
        <title>Genomic Encyclopedia of Type Strains, Phase IV (KMG-IV): sequencing the most valuable type-strain genomes for metagenomic binning, comparative biology and taxonomic classification.</title>
        <authorList>
            <person name="Goeker M."/>
        </authorList>
    </citation>
    <scope>NUCLEOTIDE SEQUENCE [LARGE SCALE GENOMIC DNA]</scope>
    <source>
        <strain evidence="3 4">DSM 25897</strain>
    </source>
</reference>
<dbReference type="InterPro" id="IPR037401">
    <property type="entry name" value="SnoaL-like"/>
</dbReference>
<dbReference type="EMBL" id="JACHHX010000014">
    <property type="protein sequence ID" value="MBB5016060.1"/>
    <property type="molecule type" value="Genomic_DNA"/>
</dbReference>
<dbReference type="InterPro" id="IPR032710">
    <property type="entry name" value="NTF2-like_dom_sf"/>
</dbReference>
<sequence>MDRLMLALLLTFAGTSMGAAVVEPAEVALARQDVVDEVVAFLGDYYRGFELADLDRMEAGMSADFTATLVIPGRGDAPIHYDRAALLDGLRQAFAYYAGKRPRMEIRDVIVLPRSRDEAVAFFAMHFHQDGRFVDAALSIADLRREDGRWKLSRLYENKRR</sequence>
<gene>
    <name evidence="3" type="ORF">HNQ58_001970</name>
</gene>
<dbReference type="AlphaFoldDB" id="A0A7W7Y105"/>
<dbReference type="SUPFAM" id="SSF54427">
    <property type="entry name" value="NTF2-like"/>
    <property type="match status" value="1"/>
</dbReference>
<organism evidence="3 4">
    <name type="scientific">Rehaibacterium terrae</name>
    <dbReference type="NCBI Taxonomy" id="1341696"/>
    <lineage>
        <taxon>Bacteria</taxon>
        <taxon>Pseudomonadati</taxon>
        <taxon>Pseudomonadota</taxon>
        <taxon>Gammaproteobacteria</taxon>
        <taxon>Lysobacterales</taxon>
        <taxon>Lysobacteraceae</taxon>
        <taxon>Rehaibacterium</taxon>
    </lineage>
</organism>
<dbReference type="Pfam" id="PF13474">
    <property type="entry name" value="SnoaL_3"/>
    <property type="match status" value="1"/>
</dbReference>
<accession>A0A7W7Y105</accession>
<protein>
    <recommendedName>
        <fullName evidence="2">SnoaL-like domain-containing protein</fullName>
    </recommendedName>
</protein>
<proteinExistence type="predicted"/>
<feature type="signal peptide" evidence="1">
    <location>
        <begin position="1"/>
        <end position="19"/>
    </location>
</feature>
<name>A0A7W7Y105_9GAMM</name>
<evidence type="ECO:0000256" key="1">
    <source>
        <dbReference type="SAM" id="SignalP"/>
    </source>
</evidence>
<dbReference type="Gene3D" id="3.10.450.50">
    <property type="match status" value="1"/>
</dbReference>
<evidence type="ECO:0000313" key="3">
    <source>
        <dbReference type="EMBL" id="MBB5016060.1"/>
    </source>
</evidence>